<dbReference type="Proteomes" id="UP001152523">
    <property type="component" value="Unassembled WGS sequence"/>
</dbReference>
<proteinExistence type="predicted"/>
<name>A0AAV0EN48_9ASTE</name>
<evidence type="ECO:0000313" key="1">
    <source>
        <dbReference type="EMBL" id="CAH9125306.1"/>
    </source>
</evidence>
<dbReference type="EMBL" id="CAMAPF010000936">
    <property type="protein sequence ID" value="CAH9125306.1"/>
    <property type="molecule type" value="Genomic_DNA"/>
</dbReference>
<evidence type="ECO:0000313" key="2">
    <source>
        <dbReference type="Proteomes" id="UP001152523"/>
    </source>
</evidence>
<protein>
    <submittedName>
        <fullName evidence="1">Uncharacterized protein</fullName>
    </submittedName>
</protein>
<accession>A0AAV0EN48</accession>
<keyword evidence="2" id="KW-1185">Reference proteome</keyword>
<reference evidence="1" key="1">
    <citation type="submission" date="2022-07" db="EMBL/GenBank/DDBJ databases">
        <authorList>
            <person name="Macas J."/>
            <person name="Novak P."/>
            <person name="Neumann P."/>
        </authorList>
    </citation>
    <scope>NUCLEOTIDE SEQUENCE</scope>
</reference>
<comment type="caution">
    <text evidence="1">The sequence shown here is derived from an EMBL/GenBank/DDBJ whole genome shotgun (WGS) entry which is preliminary data.</text>
</comment>
<gene>
    <name evidence="1" type="ORF">CEPIT_LOCUS26658</name>
</gene>
<sequence>MGGNFDGNRHFLERRRMNPAAGREKAKVWRRKVDRPAKTLFLLSVERFFVIKNIENGIESNCSVTELPNRSMGMLELESKIFLVGGQKKGSFGMNPDFDDAFPREIYEVKQLSDSVSIVPSTIMPKLNEGKFHTIAQKFGSKIFVLHMGPNFKLDKLTRRYSTRVFECFDSAFPENGWVVKSGIPFFDGALDEGVYIVHGFYRIGEKLYLNVNWKGERYYVFDFKTEEWSKDDCFYVGKHSYYGCPKRAVSAPGLDDDTYILFGYLNVYFFEVRATLFTQGKGCSCYQNVDGIFDLEGLGGDEMGLDVVEIGNGDYFGLLTAREFKTGDYYLLVSTFSLEVLAARVPPIQSLDKPIKMKFLSINRKNQLKFNITGVDFSYFAGAACL</sequence>
<organism evidence="1 2">
    <name type="scientific">Cuscuta epithymum</name>
    <dbReference type="NCBI Taxonomy" id="186058"/>
    <lineage>
        <taxon>Eukaryota</taxon>
        <taxon>Viridiplantae</taxon>
        <taxon>Streptophyta</taxon>
        <taxon>Embryophyta</taxon>
        <taxon>Tracheophyta</taxon>
        <taxon>Spermatophyta</taxon>
        <taxon>Magnoliopsida</taxon>
        <taxon>eudicotyledons</taxon>
        <taxon>Gunneridae</taxon>
        <taxon>Pentapetalae</taxon>
        <taxon>asterids</taxon>
        <taxon>lamiids</taxon>
        <taxon>Solanales</taxon>
        <taxon>Convolvulaceae</taxon>
        <taxon>Cuscuteae</taxon>
        <taxon>Cuscuta</taxon>
        <taxon>Cuscuta subgen. Cuscuta</taxon>
    </lineage>
</organism>
<dbReference type="AlphaFoldDB" id="A0AAV0EN48"/>